<dbReference type="Proteomes" id="UP000001940">
    <property type="component" value="Chromosome III"/>
</dbReference>
<dbReference type="UCSC" id="T12B5.14">
    <property type="organism name" value="c. elegans"/>
</dbReference>
<dbReference type="GeneID" id="6418658"/>
<name>A8WJ48_CAEEL</name>
<dbReference type="InParanoid" id="A8WJ48"/>
<organism evidence="2 3">
    <name type="scientific">Caenorhabditis elegans</name>
    <dbReference type="NCBI Taxonomy" id="6239"/>
    <lineage>
        <taxon>Eukaryota</taxon>
        <taxon>Metazoa</taxon>
        <taxon>Ecdysozoa</taxon>
        <taxon>Nematoda</taxon>
        <taxon>Chromadorea</taxon>
        <taxon>Rhabditida</taxon>
        <taxon>Rhabditina</taxon>
        <taxon>Rhabditomorpha</taxon>
        <taxon>Rhabditoidea</taxon>
        <taxon>Rhabditidae</taxon>
        <taxon>Peloderinae</taxon>
        <taxon>Caenorhabditis</taxon>
    </lineage>
</organism>
<dbReference type="AGR" id="WB:WBGene00050913"/>
<protein>
    <submittedName>
        <fullName evidence="2">Kazal-like domain-containing protein</fullName>
    </submittedName>
</protein>
<keyword evidence="1" id="KW-1133">Transmembrane helix</keyword>
<accession>A8WJ48</accession>
<dbReference type="CTD" id="6418658"/>
<dbReference type="EMBL" id="BX284603">
    <property type="protein sequence ID" value="CCD73262.1"/>
    <property type="molecule type" value="Genomic_DNA"/>
</dbReference>
<dbReference type="AlphaFoldDB" id="A8WJ48"/>
<keyword evidence="1" id="KW-0472">Membrane</keyword>
<evidence type="ECO:0000313" key="4">
    <source>
        <dbReference type="WormBase" id="T12B5.14"/>
    </source>
</evidence>
<evidence type="ECO:0000313" key="2">
    <source>
        <dbReference type="EMBL" id="CCD73262.1"/>
    </source>
</evidence>
<keyword evidence="1" id="KW-0812">Transmembrane</keyword>
<dbReference type="FunCoup" id="A8WJ48">
    <property type="interactions" value="172"/>
</dbReference>
<dbReference type="PaxDb" id="6239-T12B5.14"/>
<dbReference type="HOGENOM" id="CLU_2173265_0_0_1"/>
<dbReference type="SMR" id="A8WJ48"/>
<reference evidence="2 3" key="1">
    <citation type="journal article" date="1998" name="Science">
        <title>Genome sequence of the nematode C. elegans: a platform for investigating biology.</title>
        <authorList>
            <consortium name="The C. elegans sequencing consortium"/>
            <person name="Sulson J.E."/>
            <person name="Waterston R."/>
        </authorList>
    </citation>
    <scope>NUCLEOTIDE SEQUENCE [LARGE SCALE GENOMIC DNA]</scope>
    <source>
        <strain evidence="2 3">Bristol N2</strain>
    </source>
</reference>
<proteinExistence type="predicted"/>
<keyword evidence="3" id="KW-1185">Reference proteome</keyword>
<sequence>MTNNSGKKIWYKNISIYVKPPTDLLINTVKLIVLVIFFVLFIATSVNACSRPTCPDDTECPETDVCGYRNQTTGSKFCLSRCSSDADCDEFRRCDIDRCVSKKYQARTIY</sequence>
<evidence type="ECO:0000256" key="1">
    <source>
        <dbReference type="SAM" id="Phobius"/>
    </source>
</evidence>
<dbReference type="WormBase" id="T12B5.14">
    <property type="protein sequence ID" value="CE41697"/>
    <property type="gene ID" value="WBGene00050913"/>
</dbReference>
<dbReference type="KEGG" id="cel:CELE_T12B5.14"/>
<dbReference type="RefSeq" id="NP_001122719.1">
    <property type="nucleotide sequence ID" value="NM_001129247.3"/>
</dbReference>
<gene>
    <name evidence="2" type="ORF">CELE_T12B5.14</name>
    <name evidence="2 4" type="ORF">T12B5.14</name>
</gene>
<evidence type="ECO:0000313" key="3">
    <source>
        <dbReference type="Proteomes" id="UP000001940"/>
    </source>
</evidence>
<dbReference type="Bgee" id="WBGene00050913">
    <property type="expression patterns" value="Expressed in adult organism and 1 other cell type or tissue"/>
</dbReference>
<feature type="transmembrane region" description="Helical" evidence="1">
    <location>
        <begin position="24"/>
        <end position="43"/>
    </location>
</feature>